<dbReference type="PANTHER" id="PTHR10259:SF11">
    <property type="entry name" value="THIOPURINE S-METHYLTRANSFERASE"/>
    <property type="match status" value="1"/>
</dbReference>
<dbReference type="InterPro" id="IPR008854">
    <property type="entry name" value="TPMT"/>
</dbReference>
<dbReference type="AlphaFoldDB" id="A0A0L1JQW4"/>
<dbReference type="InterPro" id="IPR029063">
    <property type="entry name" value="SAM-dependent_MTases_sf"/>
</dbReference>
<protein>
    <recommendedName>
        <fullName evidence="4 9">Thiopurine S-methyltransferase</fullName>
        <ecNumber evidence="4 9">2.1.1.67</ecNumber>
    </recommendedName>
    <alternativeName>
        <fullName evidence="9">Thiopurine methyltransferase</fullName>
    </alternativeName>
</protein>
<dbReference type="GO" id="GO:0032259">
    <property type="term" value="P:methylation"/>
    <property type="evidence" value="ECO:0007669"/>
    <property type="project" value="UniProtKB-KW"/>
</dbReference>
<dbReference type="OrthoDB" id="9778208at2"/>
<dbReference type="NCBIfam" id="TIGR03840">
    <property type="entry name" value="TMPT_Se_Te"/>
    <property type="match status" value="1"/>
</dbReference>
<feature type="binding site" evidence="9">
    <location>
        <position position="131"/>
    </location>
    <ligand>
        <name>S-adenosyl-L-methionine</name>
        <dbReference type="ChEBI" id="CHEBI:59789"/>
    </ligand>
</feature>
<evidence type="ECO:0000256" key="2">
    <source>
        <dbReference type="ARBA" id="ARBA00004496"/>
    </source>
</evidence>
<dbReference type="STRING" id="1317121.ATO11_07615"/>
<dbReference type="GO" id="GO:0008119">
    <property type="term" value="F:thiopurine S-methyltransferase activity"/>
    <property type="evidence" value="ECO:0007669"/>
    <property type="project" value="UniProtKB-UniRule"/>
</dbReference>
<keyword evidence="5 9" id="KW-0963">Cytoplasm</keyword>
<feature type="binding site" evidence="9">
    <location>
        <position position="53"/>
    </location>
    <ligand>
        <name>S-adenosyl-L-methionine</name>
        <dbReference type="ChEBI" id="CHEBI:59789"/>
    </ligand>
</feature>
<dbReference type="SUPFAM" id="SSF53335">
    <property type="entry name" value="S-adenosyl-L-methionine-dependent methyltransferases"/>
    <property type="match status" value="1"/>
</dbReference>
<dbReference type="PIRSF" id="PIRSF023956">
    <property type="entry name" value="Thiopurine_S-methyltransferase"/>
    <property type="match status" value="1"/>
</dbReference>
<dbReference type="FunFam" id="3.40.50.150:FF:000101">
    <property type="entry name" value="Thiopurine S-methyltransferase"/>
    <property type="match status" value="1"/>
</dbReference>
<dbReference type="GO" id="GO:0010038">
    <property type="term" value="P:response to metal ion"/>
    <property type="evidence" value="ECO:0007669"/>
    <property type="project" value="InterPro"/>
</dbReference>
<feature type="binding site" evidence="9">
    <location>
        <position position="74"/>
    </location>
    <ligand>
        <name>S-adenosyl-L-methionine</name>
        <dbReference type="ChEBI" id="CHEBI:59789"/>
    </ligand>
</feature>
<sequence>MTEKAKRTNDPTQWHDRWRDGRIGFHQPEGNPLLRRHLPALGLPRGARLFLPLCGKTGDIGWLMSQGFAVAGSELSRIAVDALFDDLGMEPEVADHGPLTRMSGPGVDIWVGDMFDLTPALLGPVDAVYDRAALVALPDDIRAVYAPHLAAITANAPHLLITFDYDASTVSGPPFPVWQDEISALYVETHDVALLEDAEAKGGIKGVTPAREQVWHLIPR</sequence>
<dbReference type="EC" id="2.1.1.67" evidence="4 9"/>
<dbReference type="EMBL" id="AQQZ01000003">
    <property type="protein sequence ID" value="KNG94102.1"/>
    <property type="molecule type" value="Genomic_DNA"/>
</dbReference>
<keyword evidence="11" id="KW-1185">Reference proteome</keyword>
<evidence type="ECO:0000313" key="11">
    <source>
        <dbReference type="Proteomes" id="UP000036938"/>
    </source>
</evidence>
<dbReference type="PATRIC" id="fig|1317121.7.peg.2130"/>
<evidence type="ECO:0000256" key="6">
    <source>
        <dbReference type="ARBA" id="ARBA00022603"/>
    </source>
</evidence>
<name>A0A0L1JQW4_9RHOB</name>
<evidence type="ECO:0000256" key="8">
    <source>
        <dbReference type="ARBA" id="ARBA00022691"/>
    </source>
</evidence>
<evidence type="ECO:0000256" key="7">
    <source>
        <dbReference type="ARBA" id="ARBA00022679"/>
    </source>
</evidence>
<evidence type="ECO:0000256" key="3">
    <source>
        <dbReference type="ARBA" id="ARBA00008145"/>
    </source>
</evidence>
<keyword evidence="7 9" id="KW-0808">Transferase</keyword>
<organism evidence="10 11">
    <name type="scientific">Pseudaestuariivita atlantica</name>
    <dbReference type="NCBI Taxonomy" id="1317121"/>
    <lineage>
        <taxon>Bacteria</taxon>
        <taxon>Pseudomonadati</taxon>
        <taxon>Pseudomonadota</taxon>
        <taxon>Alphaproteobacteria</taxon>
        <taxon>Rhodobacterales</taxon>
        <taxon>Paracoccaceae</taxon>
        <taxon>Pseudaestuariivita</taxon>
    </lineage>
</organism>
<evidence type="ECO:0000256" key="1">
    <source>
        <dbReference type="ARBA" id="ARBA00000903"/>
    </source>
</evidence>
<dbReference type="InterPro" id="IPR025835">
    <property type="entry name" value="Thiopurine_S-MeTrfase"/>
</dbReference>
<dbReference type="Pfam" id="PF05724">
    <property type="entry name" value="TPMT"/>
    <property type="match status" value="1"/>
</dbReference>
<comment type="catalytic activity">
    <reaction evidence="1 9">
        <text>S-adenosyl-L-methionine + a thiopurine = S-adenosyl-L-homocysteine + a thiopurine S-methylether.</text>
        <dbReference type="EC" id="2.1.1.67"/>
    </reaction>
</comment>
<evidence type="ECO:0000256" key="4">
    <source>
        <dbReference type="ARBA" id="ARBA00011905"/>
    </source>
</evidence>
<evidence type="ECO:0000256" key="5">
    <source>
        <dbReference type="ARBA" id="ARBA00022490"/>
    </source>
</evidence>
<comment type="similarity">
    <text evidence="3 9">Belongs to the class I-like SAM-binding methyltransferase superfamily. TPMT family.</text>
</comment>
<keyword evidence="8 9" id="KW-0949">S-adenosyl-L-methionine</keyword>
<dbReference type="PROSITE" id="PS51585">
    <property type="entry name" value="SAM_MT_TPMT"/>
    <property type="match status" value="1"/>
</dbReference>
<gene>
    <name evidence="9" type="primary">tpm</name>
    <name evidence="10" type="ORF">ATO11_07615</name>
</gene>
<dbReference type="Proteomes" id="UP000036938">
    <property type="component" value="Unassembled WGS sequence"/>
</dbReference>
<dbReference type="PANTHER" id="PTHR10259">
    <property type="entry name" value="THIOPURINE S-METHYLTRANSFERASE"/>
    <property type="match status" value="1"/>
</dbReference>
<dbReference type="RefSeq" id="WP_050530247.1">
    <property type="nucleotide sequence ID" value="NZ_AQQZ01000003.1"/>
</dbReference>
<keyword evidence="6 9" id="KW-0489">Methyltransferase</keyword>
<accession>A0A0L1JQW4</accession>
<comment type="caution">
    <text evidence="10">The sequence shown here is derived from an EMBL/GenBank/DDBJ whole genome shotgun (WGS) entry which is preliminary data.</text>
</comment>
<reference evidence="10 11" key="1">
    <citation type="journal article" date="2015" name="Int. J. Syst. Evol. Microbiol.">
        <title>Aestuariivita atlantica sp. nov., isolated from deep sea sediment of the Atlantic Ocean.</title>
        <authorList>
            <person name="Li G."/>
            <person name="Lai Q."/>
            <person name="Du Y."/>
            <person name="Liu X."/>
            <person name="Sun F."/>
            <person name="Shao Z."/>
        </authorList>
    </citation>
    <scope>NUCLEOTIDE SEQUENCE [LARGE SCALE GENOMIC DNA]</scope>
    <source>
        <strain evidence="10 11">22II-S11-z3</strain>
    </source>
</reference>
<feature type="binding site" evidence="9">
    <location>
        <position position="18"/>
    </location>
    <ligand>
        <name>S-adenosyl-L-methionine</name>
        <dbReference type="ChEBI" id="CHEBI:59789"/>
    </ligand>
</feature>
<proteinExistence type="inferred from homology"/>
<evidence type="ECO:0000313" key="10">
    <source>
        <dbReference type="EMBL" id="KNG94102.1"/>
    </source>
</evidence>
<dbReference type="GO" id="GO:0005737">
    <property type="term" value="C:cytoplasm"/>
    <property type="evidence" value="ECO:0007669"/>
    <property type="project" value="UniProtKB-SubCell"/>
</dbReference>
<dbReference type="InterPro" id="IPR022474">
    <property type="entry name" value="Thiopur_S-MeTfrase_Se/Te_detox"/>
</dbReference>
<comment type="subcellular location">
    <subcellularLocation>
        <location evidence="2 9">Cytoplasm</location>
    </subcellularLocation>
</comment>
<evidence type="ECO:0000256" key="9">
    <source>
        <dbReference type="HAMAP-Rule" id="MF_00812"/>
    </source>
</evidence>
<dbReference type="Gene3D" id="3.40.50.150">
    <property type="entry name" value="Vaccinia Virus protein VP39"/>
    <property type="match status" value="1"/>
</dbReference>
<dbReference type="HAMAP" id="MF_00812">
    <property type="entry name" value="Thiopur_methtran"/>
    <property type="match status" value="1"/>
</dbReference>